<feature type="region of interest" description="Disordered" evidence="10">
    <location>
        <begin position="238"/>
        <end position="273"/>
    </location>
</feature>
<feature type="binding site" evidence="9">
    <location>
        <position position="284"/>
    </location>
    <ligand>
        <name>[4Fe-4S] cluster</name>
        <dbReference type="ChEBI" id="CHEBI:49883"/>
    </ligand>
</feature>
<dbReference type="PANTHER" id="PTHR13273">
    <property type="entry name" value="ANAMORSIN"/>
    <property type="match status" value="1"/>
</dbReference>
<feature type="region of interest" description="Fe-S binding site B" evidence="9">
    <location>
        <begin position="273"/>
        <end position="287"/>
    </location>
</feature>
<feature type="binding site" evidence="9">
    <location>
        <position position="273"/>
    </location>
    <ligand>
        <name>[4Fe-4S] cluster</name>
        <dbReference type="ChEBI" id="CHEBI:49883"/>
    </ligand>
</feature>
<feature type="binding site" evidence="9">
    <location>
        <position position="287"/>
    </location>
    <ligand>
        <name>[4Fe-4S] cluster</name>
        <dbReference type="ChEBI" id="CHEBI:49883"/>
    </ligand>
</feature>
<dbReference type="HAMAP" id="MF_03115">
    <property type="entry name" value="Anamorsin"/>
    <property type="match status" value="1"/>
</dbReference>
<name>A0ABD3MHJ7_9STRA</name>
<evidence type="ECO:0000256" key="10">
    <source>
        <dbReference type="SAM" id="MobiDB-lite"/>
    </source>
</evidence>
<comment type="domain">
    <text evidence="9">The N-terminal domain has structural similarity with S-adenosyl-L-methionine-dependent methyltransferases, but does not bind S-adenosyl-L-methionine. It is required for correct assembly of the 2 Fe-S clusters.</text>
</comment>
<keyword evidence="9" id="KW-0001">2Fe-2S</keyword>
<dbReference type="GO" id="GO:0051537">
    <property type="term" value="F:2 iron, 2 sulfur cluster binding"/>
    <property type="evidence" value="ECO:0007669"/>
    <property type="project" value="UniProtKB-UniRule"/>
</dbReference>
<comment type="subcellular location">
    <subcellularLocation>
        <location evidence="9">Cytoplasm</location>
    </subcellularLocation>
    <subcellularLocation>
        <location evidence="9">Mitochondrion intermembrane space</location>
    </subcellularLocation>
</comment>
<evidence type="ECO:0000256" key="1">
    <source>
        <dbReference type="ARBA" id="ARBA00001966"/>
    </source>
</evidence>
<comment type="domain">
    <text evidence="9">The twin Cx2C motifs are involved in the recognition by the mitochondrial MIA40-ERV1 disulfide relay system. The formation of 2 disulfide bonds in the Cx2C motifs through dithiol/disulfide exchange reactions effectively traps the protein in the mitochondrial intermembrane space.</text>
</comment>
<dbReference type="GO" id="GO:0005758">
    <property type="term" value="C:mitochondrial intermembrane space"/>
    <property type="evidence" value="ECO:0007669"/>
    <property type="project" value="UniProtKB-SubCell"/>
</dbReference>
<evidence type="ECO:0000256" key="4">
    <source>
        <dbReference type="ARBA" id="ARBA00022490"/>
    </source>
</evidence>
<evidence type="ECO:0000259" key="11">
    <source>
        <dbReference type="Pfam" id="PF05093"/>
    </source>
</evidence>
<dbReference type="GO" id="GO:0051539">
    <property type="term" value="F:4 iron, 4 sulfur cluster binding"/>
    <property type="evidence" value="ECO:0007669"/>
    <property type="project" value="UniProtKB-KW"/>
</dbReference>
<feature type="compositionally biased region" description="Basic and acidic residues" evidence="10">
    <location>
        <begin position="253"/>
        <end position="272"/>
    </location>
</feature>
<feature type="binding site" evidence="9">
    <location>
        <position position="233"/>
    </location>
    <ligand>
        <name>[2Fe-2S] cluster</name>
        <dbReference type="ChEBI" id="CHEBI:190135"/>
    </ligand>
</feature>
<protein>
    <recommendedName>
        <fullName evidence="9">Anamorsin homolog</fullName>
    </recommendedName>
    <alternativeName>
        <fullName evidence="9">Fe-S cluster assembly protein DRE2 homolog</fullName>
    </alternativeName>
</protein>
<evidence type="ECO:0000256" key="7">
    <source>
        <dbReference type="ARBA" id="ARBA00023014"/>
    </source>
</evidence>
<feature type="short sequence motif" description="Cx2C motif 2" evidence="9">
    <location>
        <begin position="284"/>
        <end position="287"/>
    </location>
</feature>
<evidence type="ECO:0000256" key="5">
    <source>
        <dbReference type="ARBA" id="ARBA00022723"/>
    </source>
</evidence>
<keyword evidence="5 9" id="KW-0479">Metal-binding</keyword>
<keyword evidence="4 9" id="KW-0963">Cytoplasm</keyword>
<keyword evidence="8 9" id="KW-0496">Mitochondrion</keyword>
<dbReference type="GO" id="GO:0046872">
    <property type="term" value="F:metal ion binding"/>
    <property type="evidence" value="ECO:0007669"/>
    <property type="project" value="UniProtKB-KW"/>
</dbReference>
<gene>
    <name evidence="12" type="ORF">ACHAW5_005495</name>
</gene>
<comment type="caution">
    <text evidence="12">The sequence shown here is derived from an EMBL/GenBank/DDBJ whole genome shotgun (WGS) entry which is preliminary data.</text>
</comment>
<keyword evidence="13" id="KW-1185">Reference proteome</keyword>
<dbReference type="PANTHER" id="PTHR13273:SF14">
    <property type="entry name" value="ANAMORSIN"/>
    <property type="match status" value="1"/>
</dbReference>
<reference evidence="12 13" key="1">
    <citation type="submission" date="2024-10" db="EMBL/GenBank/DDBJ databases">
        <title>Updated reference genomes for cyclostephanoid diatoms.</title>
        <authorList>
            <person name="Roberts W.R."/>
            <person name="Alverson A.J."/>
        </authorList>
    </citation>
    <scope>NUCLEOTIDE SEQUENCE [LARGE SCALE GENOMIC DNA]</scope>
    <source>
        <strain evidence="12 13">AJA276-08</strain>
    </source>
</reference>
<feature type="compositionally biased region" description="Basic and acidic residues" evidence="10">
    <location>
        <begin position="162"/>
        <end position="171"/>
    </location>
</feature>
<comment type="cofactor">
    <cofactor evidence="9">
        <name>[2Fe-2S] cluster</name>
        <dbReference type="ChEBI" id="CHEBI:190135"/>
    </cofactor>
</comment>
<proteinExistence type="inferred from homology"/>
<evidence type="ECO:0000256" key="6">
    <source>
        <dbReference type="ARBA" id="ARBA00023004"/>
    </source>
</evidence>
<comment type="cofactor">
    <cofactor evidence="1 9">
        <name>[4Fe-4S] cluster</name>
        <dbReference type="ChEBI" id="CHEBI:49883"/>
    </cofactor>
</comment>
<feature type="binding site" evidence="9">
    <location>
        <position position="230"/>
    </location>
    <ligand>
        <name>[2Fe-2S] cluster</name>
        <dbReference type="ChEBI" id="CHEBI:190135"/>
    </ligand>
</feature>
<keyword evidence="7 9" id="KW-0411">Iron-sulfur</keyword>
<comment type="function">
    <text evidence="9">Component of the cytosolic iron-sulfur (Fe-S) protein assembly (CIA) machinery. Required for the maturation of extramitochondrial Fe-S proteins. Part of an electron transfer chain functioning in an early step of cytosolic Fe-S biogenesis, facilitating the de novo assembly of a [4Fe-4S] cluster on the cytosolic Fe-S scaffold complex. Electrons are transferred from NADPH via a FAD- and FMN-containing diflavin oxidoreductase. Together with the diflavin oxidoreductase, also required for the assembly of the diferric tyrosyl radical cofactor of ribonucleotide reductase (RNR), probably by providing electrons for reduction during radical cofactor maturation in the catalytic small subunit.</text>
</comment>
<dbReference type="AlphaFoldDB" id="A0ABD3MHJ7"/>
<dbReference type="InterPro" id="IPR007785">
    <property type="entry name" value="Anamorsin"/>
</dbReference>
<sequence length="310" mass="31937">MTAAAAASSVDIHVGSYSAPSGGGEGSANIIVKAPTRESLFDCCREFERSSLRTIDVRVKSSELRSHYDSLALASLVEALRSDGAVTVHVVPDDADDEEDDDGGGATAADWGVVTTSFVLAGLRTESETRGGGGVVAEAGCDRPDAIGAPAPVRLNLGGGGKNEDRTKVSLDLEDDDDDDDRIDEDDLLLSSSAAGGYDVNGMLAPPPAIDAEALRARAAGDDCGGRKACDNCSCGRAEREAASAGPGGGRGDGTKEEEKKKKKGGETHKSECGNCAKGDAFRCAGCPYLGRPAFKEGEEHLVLDLTDDV</sequence>
<feature type="binding site" evidence="9">
    <location>
        <position position="224"/>
    </location>
    <ligand>
        <name>[2Fe-2S] cluster</name>
        <dbReference type="ChEBI" id="CHEBI:190135"/>
    </ligand>
</feature>
<organism evidence="12 13">
    <name type="scientific">Stephanodiscus triporus</name>
    <dbReference type="NCBI Taxonomy" id="2934178"/>
    <lineage>
        <taxon>Eukaryota</taxon>
        <taxon>Sar</taxon>
        <taxon>Stramenopiles</taxon>
        <taxon>Ochrophyta</taxon>
        <taxon>Bacillariophyta</taxon>
        <taxon>Coscinodiscophyceae</taxon>
        <taxon>Thalassiosirophycidae</taxon>
        <taxon>Stephanodiscales</taxon>
        <taxon>Stephanodiscaceae</taxon>
        <taxon>Stephanodiscus</taxon>
    </lineage>
</organism>
<comment type="caution">
    <text evidence="9">Lacks conserved residue(s) required for the propagation of feature annotation.</text>
</comment>
<feature type="compositionally biased region" description="Acidic residues" evidence="10">
    <location>
        <begin position="172"/>
        <end position="186"/>
    </location>
</feature>
<dbReference type="GO" id="GO:0009055">
    <property type="term" value="F:electron transfer activity"/>
    <property type="evidence" value="ECO:0007669"/>
    <property type="project" value="UniProtKB-UniRule"/>
</dbReference>
<comment type="domain">
    <text evidence="9">The C-terminal domain binds 2 Fe-S clusters but is otherwise mostly in an intrinsically disordered conformation.</text>
</comment>
<evidence type="ECO:0000313" key="12">
    <source>
        <dbReference type="EMBL" id="KAL3763228.1"/>
    </source>
</evidence>
<dbReference type="Pfam" id="PF05093">
    <property type="entry name" value="CIAPIN1"/>
    <property type="match status" value="1"/>
</dbReference>
<keyword evidence="6 9" id="KW-0408">Iron</keyword>
<dbReference type="Proteomes" id="UP001530315">
    <property type="component" value="Unassembled WGS sequence"/>
</dbReference>
<evidence type="ECO:0000256" key="8">
    <source>
        <dbReference type="ARBA" id="ARBA00023128"/>
    </source>
</evidence>
<evidence type="ECO:0000256" key="3">
    <source>
        <dbReference type="ARBA" id="ARBA00022485"/>
    </source>
</evidence>
<evidence type="ECO:0000313" key="13">
    <source>
        <dbReference type="Proteomes" id="UP001530315"/>
    </source>
</evidence>
<comment type="subunit">
    <text evidence="9">Monomer.</text>
</comment>
<dbReference type="InterPro" id="IPR046408">
    <property type="entry name" value="CIAPIN1"/>
</dbReference>
<feature type="binding site" evidence="9">
    <location>
        <position position="235"/>
    </location>
    <ligand>
        <name>[2Fe-2S] cluster</name>
        <dbReference type="ChEBI" id="CHEBI:190135"/>
    </ligand>
</feature>
<keyword evidence="3 9" id="KW-0004">4Fe-4S</keyword>
<feature type="domain" description="Anamorsin C-terminal" evidence="11">
    <location>
        <begin position="227"/>
        <end position="300"/>
    </location>
</feature>
<dbReference type="EMBL" id="JALLAZ020001806">
    <property type="protein sequence ID" value="KAL3763228.1"/>
    <property type="molecule type" value="Genomic_DNA"/>
</dbReference>
<feature type="region of interest" description="Disordered" evidence="10">
    <location>
        <begin position="152"/>
        <end position="186"/>
    </location>
</feature>
<accession>A0ABD3MHJ7</accession>
<feature type="short sequence motif" description="Cx2C motif 1" evidence="9">
    <location>
        <begin position="273"/>
        <end position="276"/>
    </location>
</feature>
<dbReference type="GO" id="GO:0016226">
    <property type="term" value="P:iron-sulfur cluster assembly"/>
    <property type="evidence" value="ECO:0007669"/>
    <property type="project" value="UniProtKB-UniRule"/>
</dbReference>
<feature type="binding site" evidence="9">
    <location>
        <position position="276"/>
    </location>
    <ligand>
        <name>[4Fe-4S] cluster</name>
        <dbReference type="ChEBI" id="CHEBI:49883"/>
    </ligand>
</feature>
<evidence type="ECO:0000256" key="9">
    <source>
        <dbReference type="HAMAP-Rule" id="MF_03115"/>
    </source>
</evidence>
<comment type="similarity">
    <text evidence="2 9">Belongs to the anamorsin family.</text>
</comment>
<evidence type="ECO:0000256" key="2">
    <source>
        <dbReference type="ARBA" id="ARBA00008169"/>
    </source>
</evidence>